<proteinExistence type="predicted"/>
<dbReference type="RefSeq" id="XP_068139411.1">
    <property type="nucleotide sequence ID" value="XM_068283310.1"/>
</dbReference>
<name>A0A1D8NMM5_YARLL</name>
<dbReference type="VEuPathDB" id="FungiDB:YALI1_F12712g"/>
<organism evidence="1 2">
    <name type="scientific">Yarrowia lipolytica</name>
    <name type="common">Candida lipolytica</name>
    <dbReference type="NCBI Taxonomy" id="4952"/>
    <lineage>
        <taxon>Eukaryota</taxon>
        <taxon>Fungi</taxon>
        <taxon>Dikarya</taxon>
        <taxon>Ascomycota</taxon>
        <taxon>Saccharomycotina</taxon>
        <taxon>Dipodascomycetes</taxon>
        <taxon>Dipodascales</taxon>
        <taxon>Dipodascales incertae sedis</taxon>
        <taxon>Yarrowia</taxon>
    </lineage>
</organism>
<dbReference type="GeneID" id="94583897"/>
<evidence type="ECO:0000313" key="1">
    <source>
        <dbReference type="EMBL" id="AOW06890.1"/>
    </source>
</evidence>
<evidence type="ECO:0000313" key="2">
    <source>
        <dbReference type="Proteomes" id="UP000182444"/>
    </source>
</evidence>
<protein>
    <submittedName>
        <fullName evidence="1">Uncharacterized protein</fullName>
    </submittedName>
</protein>
<accession>A0A1D8NMM5</accession>
<dbReference type="EMBL" id="CP017558">
    <property type="protein sequence ID" value="AOW06890.1"/>
    <property type="molecule type" value="Genomic_DNA"/>
</dbReference>
<dbReference type="Proteomes" id="UP000182444">
    <property type="component" value="Chromosome 1F"/>
</dbReference>
<sequence>MQALTLSSEFRITAQIQSGSFQQAPMTPSRPRHLSWHSFLAMRPRNRLPLAGVWGAGVQGPGGGRQAGVNGREGSRLRLGLQGRARLGGGLGLSRGAVGAGAGGAGAGGGVTTGWHLAMAALISSIPLMYWVLAQARHFWVHSKPSRNWHSQDLRPWQVLRPTDSLKHFLVQKRFSSRARDRLPFPVGAGAGVQAEGWTWGGMETELSWGAGNSRPRSATAVAARAATERTEVSCIVDVRVSVVVSLDKTCEEMRGDYISLGFPYVLVDSSESDFKQVYS</sequence>
<gene>
    <name evidence="1" type="ORF">YALI1_F12712g</name>
</gene>
<reference evidence="1 2" key="1">
    <citation type="journal article" date="2016" name="PLoS ONE">
        <title>Sequence Assembly of Yarrowia lipolytica Strain W29/CLIB89 Shows Transposable Element Diversity.</title>
        <authorList>
            <person name="Magnan C."/>
            <person name="Yu J."/>
            <person name="Chang I."/>
            <person name="Jahn E."/>
            <person name="Kanomata Y."/>
            <person name="Wu J."/>
            <person name="Zeller M."/>
            <person name="Oakes M."/>
            <person name="Baldi P."/>
            <person name="Sandmeyer S."/>
        </authorList>
    </citation>
    <scope>NUCLEOTIDE SEQUENCE [LARGE SCALE GENOMIC DNA]</scope>
    <source>
        <strain evidence="2">CLIB89(W29)</strain>
    </source>
</reference>
<dbReference type="AlphaFoldDB" id="A0A1D8NMM5"/>